<dbReference type="RefSeq" id="WP_090877354.1">
    <property type="nucleotide sequence ID" value="NZ_FMXQ01000006.1"/>
</dbReference>
<protein>
    <submittedName>
        <fullName evidence="2">Uncharacterized protein</fullName>
    </submittedName>
</protein>
<proteinExistence type="predicted"/>
<dbReference type="EMBL" id="FMXQ01000006">
    <property type="protein sequence ID" value="SDB39946.1"/>
    <property type="molecule type" value="Genomic_DNA"/>
</dbReference>
<keyword evidence="1" id="KW-0732">Signal</keyword>
<dbReference type="STRING" id="665467.SAMN02982931_02990"/>
<evidence type="ECO:0000256" key="1">
    <source>
        <dbReference type="SAM" id="SignalP"/>
    </source>
</evidence>
<feature type="chain" id="PRO_5011528629" evidence="1">
    <location>
        <begin position="25"/>
        <end position="149"/>
    </location>
</feature>
<dbReference type="Proteomes" id="UP000199071">
    <property type="component" value="Unassembled WGS sequence"/>
</dbReference>
<sequence length="149" mass="15513">MSRKHLSMTAGALAAFCLSGAAMAQDAGQPSAAELAQQQAKVKTATSLIAIGRADKDPMMLLVGAKLLAGIEAPVADPAAAGASKAFDVSVILAEAKGLSGDDQYLLDAIDAVPVSRPERKSGERYCGWDFDCPYGGDAECVWIYSCDW</sequence>
<accession>A0A1G6D463</accession>
<dbReference type="AlphaFoldDB" id="A0A1G6D463"/>
<gene>
    <name evidence="2" type="ORF">SAMN02982931_02990</name>
</gene>
<keyword evidence="3" id="KW-1185">Reference proteome</keyword>
<reference evidence="2 3" key="1">
    <citation type="submission" date="2016-10" db="EMBL/GenBank/DDBJ databases">
        <authorList>
            <person name="de Groot N.N."/>
        </authorList>
    </citation>
    <scope>NUCLEOTIDE SEQUENCE [LARGE SCALE GENOMIC DNA]</scope>
    <source>
        <strain evidence="2 3">ATCC 35022</strain>
    </source>
</reference>
<organism evidence="2 3">
    <name type="scientific">Bauldia litoralis</name>
    <dbReference type="NCBI Taxonomy" id="665467"/>
    <lineage>
        <taxon>Bacteria</taxon>
        <taxon>Pseudomonadati</taxon>
        <taxon>Pseudomonadota</taxon>
        <taxon>Alphaproteobacteria</taxon>
        <taxon>Hyphomicrobiales</taxon>
        <taxon>Kaistiaceae</taxon>
        <taxon>Bauldia</taxon>
    </lineage>
</organism>
<evidence type="ECO:0000313" key="2">
    <source>
        <dbReference type="EMBL" id="SDB39946.1"/>
    </source>
</evidence>
<evidence type="ECO:0000313" key="3">
    <source>
        <dbReference type="Proteomes" id="UP000199071"/>
    </source>
</evidence>
<name>A0A1G6D463_9HYPH</name>
<feature type="signal peptide" evidence="1">
    <location>
        <begin position="1"/>
        <end position="24"/>
    </location>
</feature>